<organism evidence="1 2">
    <name type="scientific">Dendrobium thyrsiflorum</name>
    <name type="common">Pinecone-like raceme dendrobium</name>
    <name type="synonym">Orchid</name>
    <dbReference type="NCBI Taxonomy" id="117978"/>
    <lineage>
        <taxon>Eukaryota</taxon>
        <taxon>Viridiplantae</taxon>
        <taxon>Streptophyta</taxon>
        <taxon>Embryophyta</taxon>
        <taxon>Tracheophyta</taxon>
        <taxon>Spermatophyta</taxon>
        <taxon>Magnoliopsida</taxon>
        <taxon>Liliopsida</taxon>
        <taxon>Asparagales</taxon>
        <taxon>Orchidaceae</taxon>
        <taxon>Epidendroideae</taxon>
        <taxon>Malaxideae</taxon>
        <taxon>Dendrobiinae</taxon>
        <taxon>Dendrobium</taxon>
    </lineage>
</organism>
<gene>
    <name evidence="1" type="ORF">M5K25_002085</name>
</gene>
<dbReference type="Proteomes" id="UP001552299">
    <property type="component" value="Unassembled WGS sequence"/>
</dbReference>
<evidence type="ECO:0000313" key="2">
    <source>
        <dbReference type="Proteomes" id="UP001552299"/>
    </source>
</evidence>
<dbReference type="EMBL" id="JANQDX010000002">
    <property type="protein sequence ID" value="KAL0927867.1"/>
    <property type="molecule type" value="Genomic_DNA"/>
</dbReference>
<sequence length="163" mass="19287">MQDTSYKFVFIVSNCIKELKTNKANERQLKLRNAFRWTDQQSRRLKDCWELIPIRFSRSASVCQAESRTFRLMTMQQLKAFKGGIASKPNINYILVLFFTFKSERLHWLLLWRVLRLGAAKRRIVDQVEPALRNVWDVLVVKMSLIAKNQITLLVSKLLWLVN</sequence>
<evidence type="ECO:0000313" key="1">
    <source>
        <dbReference type="EMBL" id="KAL0927867.1"/>
    </source>
</evidence>
<dbReference type="AlphaFoldDB" id="A0ABD0W2Z8"/>
<reference evidence="1 2" key="1">
    <citation type="journal article" date="2024" name="Plant Biotechnol. J.">
        <title>Dendrobium thyrsiflorum genome and its molecular insights into genes involved in important horticultural traits.</title>
        <authorList>
            <person name="Chen B."/>
            <person name="Wang J.Y."/>
            <person name="Zheng P.J."/>
            <person name="Li K.L."/>
            <person name="Liang Y.M."/>
            <person name="Chen X.F."/>
            <person name="Zhang C."/>
            <person name="Zhao X."/>
            <person name="He X."/>
            <person name="Zhang G.Q."/>
            <person name="Liu Z.J."/>
            <person name="Xu Q."/>
        </authorList>
    </citation>
    <scope>NUCLEOTIDE SEQUENCE [LARGE SCALE GENOMIC DNA]</scope>
    <source>
        <strain evidence="1">GZMU011</strain>
    </source>
</reference>
<protein>
    <submittedName>
        <fullName evidence="1">Uncharacterized protein</fullName>
    </submittedName>
</protein>
<accession>A0ABD0W2Z8</accession>
<comment type="caution">
    <text evidence="1">The sequence shown here is derived from an EMBL/GenBank/DDBJ whole genome shotgun (WGS) entry which is preliminary data.</text>
</comment>
<keyword evidence="2" id="KW-1185">Reference proteome</keyword>
<proteinExistence type="predicted"/>
<name>A0ABD0W2Z8_DENTH</name>